<evidence type="ECO:0000256" key="1">
    <source>
        <dbReference type="ARBA" id="ARBA00005031"/>
    </source>
</evidence>
<dbReference type="EMBL" id="VEPZ02001443">
    <property type="protein sequence ID" value="KAE8672569.1"/>
    <property type="molecule type" value="Genomic_DNA"/>
</dbReference>
<comment type="pathway">
    <text evidence="1">Carbohydrate degradation; glycolysis; pyruvate from D-glyceraldehyde 3-phosphate: step 4/5.</text>
</comment>
<keyword evidence="8" id="KW-1185">Reference proteome</keyword>
<protein>
    <recommendedName>
        <fullName evidence="3">phosphopyruvate hydratase</fullName>
        <ecNumber evidence="3">4.2.1.11</ecNumber>
    </recommendedName>
</protein>
<comment type="caution">
    <text evidence="7">The sequence shown here is derived from an EMBL/GenBank/DDBJ whole genome shotgun (WGS) entry which is preliminary data.</text>
</comment>
<dbReference type="GO" id="GO:0006096">
    <property type="term" value="P:glycolytic process"/>
    <property type="evidence" value="ECO:0007669"/>
    <property type="project" value="UniProtKB-UniPathway"/>
</dbReference>
<organism evidence="7 8">
    <name type="scientific">Hibiscus syriacus</name>
    <name type="common">Rose of Sharon</name>
    <dbReference type="NCBI Taxonomy" id="106335"/>
    <lineage>
        <taxon>Eukaryota</taxon>
        <taxon>Viridiplantae</taxon>
        <taxon>Streptophyta</taxon>
        <taxon>Embryophyta</taxon>
        <taxon>Tracheophyta</taxon>
        <taxon>Spermatophyta</taxon>
        <taxon>Magnoliopsida</taxon>
        <taxon>eudicotyledons</taxon>
        <taxon>Gunneridae</taxon>
        <taxon>Pentapetalae</taxon>
        <taxon>rosids</taxon>
        <taxon>malvids</taxon>
        <taxon>Malvales</taxon>
        <taxon>Malvaceae</taxon>
        <taxon>Malvoideae</taxon>
        <taxon>Hibiscus</taxon>
    </lineage>
</organism>
<sequence>MVSQGSDETENNFIADFSVGLASGQIKTGTPCRSERLAKYIQLLRIEEELRNVRYAGEAFKSP</sequence>
<evidence type="ECO:0000313" key="8">
    <source>
        <dbReference type="Proteomes" id="UP000436088"/>
    </source>
</evidence>
<accession>A0A6A2YC29</accession>
<dbReference type="AlphaFoldDB" id="A0A6A2YC29"/>
<dbReference type="PANTHER" id="PTHR11902:SF42">
    <property type="entry name" value="ENOLASE 1, CHLOROPLASTIC"/>
    <property type="match status" value="1"/>
</dbReference>
<dbReference type="SUPFAM" id="SSF51604">
    <property type="entry name" value="Enolase C-terminal domain-like"/>
    <property type="match status" value="1"/>
</dbReference>
<name>A0A6A2YC29_HIBSY</name>
<dbReference type="GO" id="GO:0004634">
    <property type="term" value="F:phosphopyruvate hydratase activity"/>
    <property type="evidence" value="ECO:0007669"/>
    <property type="project" value="UniProtKB-EC"/>
</dbReference>
<evidence type="ECO:0000256" key="3">
    <source>
        <dbReference type="ARBA" id="ARBA00012058"/>
    </source>
</evidence>
<proteinExistence type="inferred from homology"/>
<evidence type="ECO:0000256" key="5">
    <source>
        <dbReference type="ARBA" id="ARBA00023239"/>
    </source>
</evidence>
<dbReference type="GO" id="GO:0000015">
    <property type="term" value="C:phosphopyruvate hydratase complex"/>
    <property type="evidence" value="ECO:0007669"/>
    <property type="project" value="InterPro"/>
</dbReference>
<keyword evidence="4" id="KW-0324">Glycolysis</keyword>
<gene>
    <name evidence="7" type="ORF">F3Y22_tig00111837pilonHSYRG00465</name>
</gene>
<dbReference type="Gene3D" id="3.20.20.120">
    <property type="entry name" value="Enolase-like C-terminal domain"/>
    <property type="match status" value="1"/>
</dbReference>
<comment type="similarity">
    <text evidence="2">Belongs to the enolase family.</text>
</comment>
<dbReference type="PANTHER" id="PTHR11902">
    <property type="entry name" value="ENOLASE"/>
    <property type="match status" value="1"/>
</dbReference>
<keyword evidence="5" id="KW-0456">Lyase</keyword>
<evidence type="ECO:0000256" key="4">
    <source>
        <dbReference type="ARBA" id="ARBA00023152"/>
    </source>
</evidence>
<dbReference type="Pfam" id="PF00113">
    <property type="entry name" value="Enolase_C"/>
    <property type="match status" value="1"/>
</dbReference>
<dbReference type="InterPro" id="IPR000941">
    <property type="entry name" value="Enolase"/>
</dbReference>
<dbReference type="InterPro" id="IPR036849">
    <property type="entry name" value="Enolase-like_C_sf"/>
</dbReference>
<dbReference type="InterPro" id="IPR020810">
    <property type="entry name" value="Enolase_C"/>
</dbReference>
<feature type="domain" description="Enolase C-terminal TIM barrel" evidence="6">
    <location>
        <begin position="1"/>
        <end position="61"/>
    </location>
</feature>
<dbReference type="EC" id="4.2.1.11" evidence="3"/>
<reference evidence="7" key="1">
    <citation type="submission" date="2019-09" db="EMBL/GenBank/DDBJ databases">
        <title>Draft genome information of white flower Hibiscus syriacus.</title>
        <authorList>
            <person name="Kim Y.-M."/>
        </authorList>
    </citation>
    <scope>NUCLEOTIDE SEQUENCE [LARGE SCALE GENOMIC DNA]</scope>
    <source>
        <strain evidence="7">YM2019G1</strain>
    </source>
</reference>
<dbReference type="Proteomes" id="UP000436088">
    <property type="component" value="Unassembled WGS sequence"/>
</dbReference>
<evidence type="ECO:0000313" key="7">
    <source>
        <dbReference type="EMBL" id="KAE8672569.1"/>
    </source>
</evidence>
<evidence type="ECO:0000256" key="2">
    <source>
        <dbReference type="ARBA" id="ARBA00009604"/>
    </source>
</evidence>
<dbReference type="UniPathway" id="UPA00109">
    <property type="reaction ID" value="UER00187"/>
</dbReference>
<evidence type="ECO:0000259" key="6">
    <source>
        <dbReference type="Pfam" id="PF00113"/>
    </source>
</evidence>
<dbReference type="GO" id="GO:0000287">
    <property type="term" value="F:magnesium ion binding"/>
    <property type="evidence" value="ECO:0007669"/>
    <property type="project" value="InterPro"/>
</dbReference>